<evidence type="ECO:0000313" key="2">
    <source>
        <dbReference type="Proteomes" id="UP001522868"/>
    </source>
</evidence>
<evidence type="ECO:0000313" key="1">
    <source>
        <dbReference type="EMBL" id="MCK8680973.1"/>
    </source>
</evidence>
<comment type="caution">
    <text evidence="1">The sequence shown here is derived from an EMBL/GenBank/DDBJ whole genome shotgun (WGS) entry which is preliminary data.</text>
</comment>
<keyword evidence="2" id="KW-1185">Reference proteome</keyword>
<accession>A0ABT0II31</accession>
<dbReference type="SUPFAM" id="SSF141571">
    <property type="entry name" value="Pentapeptide repeat-like"/>
    <property type="match status" value="1"/>
</dbReference>
<reference evidence="1 2" key="1">
    <citation type="submission" date="2022-04" db="EMBL/GenBank/DDBJ databases">
        <title>Streptomyces sp. nov. LCR6-01 isolated from Lichen of Dirinaria sp.</title>
        <authorList>
            <person name="Kanchanasin P."/>
            <person name="Tanasupawat S."/>
            <person name="Phongsopitanun W."/>
        </authorList>
    </citation>
    <scope>NUCLEOTIDE SEQUENCE [LARGE SCALE GENOMIC DNA]</scope>
    <source>
        <strain evidence="1 2">LCR6-01</strain>
    </source>
</reference>
<gene>
    <name evidence="1" type="ORF">M1O15_27000</name>
</gene>
<dbReference type="InterPro" id="IPR051082">
    <property type="entry name" value="Pentapeptide-BTB/POZ_domain"/>
</dbReference>
<dbReference type="RefSeq" id="WP_248636798.1">
    <property type="nucleotide sequence ID" value="NZ_JALPTH010000033.1"/>
</dbReference>
<dbReference type="EMBL" id="JALPTH010000033">
    <property type="protein sequence ID" value="MCK8680973.1"/>
    <property type="molecule type" value="Genomic_DNA"/>
</dbReference>
<sequence length="224" mass="24206">MASRSFGRITVTTPDLDDPGLYLSLVETLENPRGIVQDFAYGDADLRSLALTGVQLITGRVSDVRAERVRFESLNLHGVEIIGSELGSLHWSEGRLTRVHFRDCRLMGATLDGVVLDDVLFEECRLDYATVRKVRAGGPVAFVGCAFTEGTFTDCDLSGAVFSDCGLRLTEFGGGRYRGVDLRGSDLSRIRGVANLAEVRIDPGQHADLAQALVGELGITIGDD</sequence>
<proteinExistence type="predicted"/>
<name>A0ABT0II31_9ACTN</name>
<dbReference type="Proteomes" id="UP001522868">
    <property type="component" value="Unassembled WGS sequence"/>
</dbReference>
<dbReference type="Gene3D" id="2.160.20.80">
    <property type="entry name" value="E3 ubiquitin-protein ligase SopA"/>
    <property type="match status" value="1"/>
</dbReference>
<dbReference type="PANTHER" id="PTHR14136">
    <property type="entry name" value="BTB_POZ DOMAIN-CONTAINING PROTEIN KCTD9"/>
    <property type="match status" value="1"/>
</dbReference>
<protein>
    <submittedName>
        <fullName evidence="1">Pentapeptide repeat-containing protein</fullName>
    </submittedName>
</protein>
<organism evidence="1 2">
    <name type="scientific">Streptomyces lichenis</name>
    <dbReference type="NCBI Taxonomy" id="2306967"/>
    <lineage>
        <taxon>Bacteria</taxon>
        <taxon>Bacillati</taxon>
        <taxon>Actinomycetota</taxon>
        <taxon>Actinomycetes</taxon>
        <taxon>Kitasatosporales</taxon>
        <taxon>Streptomycetaceae</taxon>
        <taxon>Streptomyces</taxon>
    </lineage>
</organism>
<dbReference type="PANTHER" id="PTHR14136:SF17">
    <property type="entry name" value="BTB_POZ DOMAIN-CONTAINING PROTEIN KCTD9"/>
    <property type="match status" value="1"/>
</dbReference>